<keyword evidence="10 17" id="KW-1133">Transmembrane helix</keyword>
<keyword evidence="5" id="KW-0808">Transferase</keyword>
<dbReference type="PANTHER" id="PTHR32282:SF32">
    <property type="entry name" value="PENICILLIN-BINDING PROTEIN 2A"/>
    <property type="match status" value="1"/>
</dbReference>
<keyword evidence="4" id="KW-0328">Glycosyltransferase</keyword>
<evidence type="ECO:0000256" key="11">
    <source>
        <dbReference type="ARBA" id="ARBA00023136"/>
    </source>
</evidence>
<keyword evidence="9" id="KW-0573">Peptidoglycan synthesis</keyword>
<keyword evidence="3" id="KW-0645">Protease</keyword>
<evidence type="ECO:0000259" key="18">
    <source>
        <dbReference type="Pfam" id="PF00905"/>
    </source>
</evidence>
<evidence type="ECO:0000256" key="3">
    <source>
        <dbReference type="ARBA" id="ARBA00022670"/>
    </source>
</evidence>
<dbReference type="InterPro" id="IPR036950">
    <property type="entry name" value="PBP_transglycosylase"/>
</dbReference>
<evidence type="ECO:0000313" key="20">
    <source>
        <dbReference type="EMBL" id="PZX06934.1"/>
    </source>
</evidence>
<dbReference type="Proteomes" id="UP000248646">
    <property type="component" value="Unassembled WGS sequence"/>
</dbReference>
<keyword evidence="1" id="KW-1003">Cell membrane</keyword>
<dbReference type="Gene3D" id="3.90.1310.40">
    <property type="match status" value="1"/>
</dbReference>
<gene>
    <name evidence="20" type="ORF">C7437_10134</name>
</gene>
<feature type="region of interest" description="Disordered" evidence="16">
    <location>
        <begin position="920"/>
        <end position="978"/>
    </location>
</feature>
<comment type="caution">
    <text evidence="20">The sequence shown here is derived from an EMBL/GenBank/DDBJ whole genome shotgun (WGS) entry which is preliminary data.</text>
</comment>
<dbReference type="GO" id="GO:0006508">
    <property type="term" value="P:proteolysis"/>
    <property type="evidence" value="ECO:0007669"/>
    <property type="project" value="UniProtKB-KW"/>
</dbReference>
<feature type="transmembrane region" description="Helical" evidence="17">
    <location>
        <begin position="33"/>
        <end position="62"/>
    </location>
</feature>
<evidence type="ECO:0000256" key="16">
    <source>
        <dbReference type="SAM" id="MobiDB-lite"/>
    </source>
</evidence>
<dbReference type="GO" id="GO:0009252">
    <property type="term" value="P:peptidoglycan biosynthetic process"/>
    <property type="evidence" value="ECO:0007669"/>
    <property type="project" value="UniProtKB-KW"/>
</dbReference>
<reference evidence="20 21" key="1">
    <citation type="submission" date="2018-06" db="EMBL/GenBank/DDBJ databases">
        <title>Genomic Encyclopedia of Type Strains, Phase IV (KMG-IV): sequencing the most valuable type-strain genomes for metagenomic binning, comparative biology and taxonomic classification.</title>
        <authorList>
            <person name="Goeker M."/>
        </authorList>
    </citation>
    <scope>NUCLEOTIDE SEQUENCE [LARGE SCALE GENOMIC DNA]</scope>
    <source>
        <strain evidence="20 21">DSM 5</strain>
    </source>
</reference>
<keyword evidence="12" id="KW-0511">Multifunctional enzyme</keyword>
<keyword evidence="2" id="KW-0121">Carboxypeptidase</keyword>
<dbReference type="InterPro" id="IPR001264">
    <property type="entry name" value="Glyco_trans_51"/>
</dbReference>
<keyword evidence="13" id="KW-0961">Cell wall biogenesis/degradation</keyword>
<keyword evidence="21" id="KW-1185">Reference proteome</keyword>
<sequence length="978" mass="107245">MKKWLEKIQLYKEKFKAWQTTKWAEKLRISSSVLWNLSLIFIVLGLTSGIFAASVGAGYFAALVKDEPLRKQEEMRSAIFNYEETSEVYFSGDVYIGKLRTDLERTETKLDSVSPYVLNAVFATEDEYFKVHDGIVPKAIFRGLLQDISNSDSQTGGSTLTQQLIKNQILTNEVSYERKAKEILLAMRLEHFMNKEEILEAYLNIIPYGRNANGRNIAGIETAAEGIFNITANELTLPQAAYIAGIPQAPFSYTPFKQGGGIKEIEGLQPGIDRMKTVLFRMKETGYITDAEYNTSINYDITQDFREKEQMPEEKYPWLTHEIENRAKDILREQFAVKDGIDPERLEIEEELFNKYDILAARAVSTGGYRIHTTIDKGMYEGMLKVEEEFKNYGLTLSKNVTDPETGQTIEQDYPVQAASMLIENKTGKILSFLGGRDFELEQLNHATQAKRPIGSTIKPLVVYAPAIEYGVIGAGSPVVDVKLQNLRGTSWKKSPTNYTSAQEKGIISAREALMTSQNLATVRLYDLIMDKKPTEFLTKMGFENIEDGEYAHHALSLGGMTNGATVEENTNAFGTFANNGQFIDAYMIDKIMDSDGNIIFEHKVEPVEVFSPATAYIITDMLRDVMSNGTATLAKSRLKFQSDFAAKTGTTQDHNDSWLVGYNPNVSLGVWLGYDYNESLYSSVANSRYGHPSARINQFWSTMMNAMYDVNPEVVDAPNPFKAPEGVVTRSFCGISGLASSAACSQAGLVKSDLFNAAAMLPSKADDSLTSSSYVVINGNRYRALDSTPSEFIIRGGVGVNQEFINRMLGRFGGNASKLLPKNSAFSGNVVSEDTFNADGNSPAPVTASVSGNTLSWSNSSSNDVVGYFIYKGGTRIGSKSGASSNSYSISSPGQYTVVAVDITGRQSGASNAAAIKAEKPVEPVTTPKPIETVTPSVEEEPAPPAKAEPTAPPVAPPVEVEPTPSTEAVPTAPPAP</sequence>
<evidence type="ECO:0000256" key="17">
    <source>
        <dbReference type="SAM" id="Phobius"/>
    </source>
</evidence>
<evidence type="ECO:0000259" key="19">
    <source>
        <dbReference type="Pfam" id="PF00912"/>
    </source>
</evidence>
<dbReference type="SUPFAM" id="SSF56601">
    <property type="entry name" value="beta-lactamase/transpeptidase-like"/>
    <property type="match status" value="1"/>
</dbReference>
<dbReference type="GO" id="GO:0009002">
    <property type="term" value="F:serine-type D-Ala-D-Ala carboxypeptidase activity"/>
    <property type="evidence" value="ECO:0007669"/>
    <property type="project" value="UniProtKB-EC"/>
</dbReference>
<evidence type="ECO:0000256" key="15">
    <source>
        <dbReference type="ARBA" id="ARBA00049902"/>
    </source>
</evidence>
<evidence type="ECO:0000256" key="2">
    <source>
        <dbReference type="ARBA" id="ARBA00022645"/>
    </source>
</evidence>
<evidence type="ECO:0000256" key="9">
    <source>
        <dbReference type="ARBA" id="ARBA00022984"/>
    </source>
</evidence>
<name>A0A2W7MP58_9BACI</name>
<keyword evidence="6 17" id="KW-0812">Transmembrane</keyword>
<evidence type="ECO:0000313" key="21">
    <source>
        <dbReference type="Proteomes" id="UP000248646"/>
    </source>
</evidence>
<dbReference type="Pfam" id="PF00912">
    <property type="entry name" value="Transgly"/>
    <property type="match status" value="1"/>
</dbReference>
<dbReference type="Pfam" id="PF00905">
    <property type="entry name" value="Transpeptidase"/>
    <property type="match status" value="1"/>
</dbReference>
<dbReference type="Gene3D" id="1.10.3810.10">
    <property type="entry name" value="Biosynthetic peptidoglycan transglycosylase-like"/>
    <property type="match status" value="1"/>
</dbReference>
<evidence type="ECO:0000256" key="10">
    <source>
        <dbReference type="ARBA" id="ARBA00022989"/>
    </source>
</evidence>
<dbReference type="AlphaFoldDB" id="A0A2W7MP58"/>
<feature type="compositionally biased region" description="Low complexity" evidence="16">
    <location>
        <begin position="959"/>
        <end position="972"/>
    </location>
</feature>
<dbReference type="RefSeq" id="WP_111437633.1">
    <property type="nucleotide sequence ID" value="NZ_QKZI01000001.1"/>
</dbReference>
<evidence type="ECO:0000256" key="13">
    <source>
        <dbReference type="ARBA" id="ARBA00023316"/>
    </source>
</evidence>
<proteinExistence type="predicted"/>
<comment type="catalytic activity">
    <reaction evidence="15">
        <text>[GlcNAc-(1-&gt;4)-Mur2Ac(oyl-L-Ala-gamma-D-Glu-L-Lys-D-Ala-D-Ala)](n)-di-trans,octa-cis-undecaprenyl diphosphate + beta-D-GlcNAc-(1-&gt;4)-Mur2Ac(oyl-L-Ala-gamma-D-Glu-L-Lys-D-Ala-D-Ala)-di-trans,octa-cis-undecaprenyl diphosphate = [GlcNAc-(1-&gt;4)-Mur2Ac(oyl-L-Ala-gamma-D-Glu-L-Lys-D-Ala-D-Ala)](n+1)-di-trans,octa-cis-undecaprenyl diphosphate + di-trans,octa-cis-undecaprenyl diphosphate + H(+)</text>
        <dbReference type="Rhea" id="RHEA:23708"/>
        <dbReference type="Rhea" id="RHEA-COMP:9602"/>
        <dbReference type="Rhea" id="RHEA-COMP:9603"/>
        <dbReference type="ChEBI" id="CHEBI:15378"/>
        <dbReference type="ChEBI" id="CHEBI:58405"/>
        <dbReference type="ChEBI" id="CHEBI:60033"/>
        <dbReference type="ChEBI" id="CHEBI:78435"/>
        <dbReference type="EC" id="2.4.99.28"/>
    </reaction>
</comment>
<evidence type="ECO:0000256" key="14">
    <source>
        <dbReference type="ARBA" id="ARBA00034000"/>
    </source>
</evidence>
<evidence type="ECO:0000256" key="4">
    <source>
        <dbReference type="ARBA" id="ARBA00022676"/>
    </source>
</evidence>
<dbReference type="InterPro" id="IPR013783">
    <property type="entry name" value="Ig-like_fold"/>
</dbReference>
<evidence type="ECO:0000256" key="5">
    <source>
        <dbReference type="ARBA" id="ARBA00022679"/>
    </source>
</evidence>
<dbReference type="InterPro" id="IPR012338">
    <property type="entry name" value="Beta-lactam/transpept-like"/>
</dbReference>
<dbReference type="GO" id="GO:0008955">
    <property type="term" value="F:peptidoglycan glycosyltransferase activity"/>
    <property type="evidence" value="ECO:0007669"/>
    <property type="project" value="UniProtKB-EC"/>
</dbReference>
<keyword evidence="7" id="KW-0378">Hydrolase</keyword>
<feature type="domain" description="Glycosyl transferase family 51" evidence="19">
    <location>
        <begin position="96"/>
        <end position="282"/>
    </location>
</feature>
<comment type="catalytic activity">
    <reaction evidence="14">
        <text>Preferential cleavage: (Ac)2-L-Lys-D-Ala-|-D-Ala. Also transpeptidation of peptidyl-alanyl moieties that are N-acyl substituents of D-alanine.</text>
        <dbReference type="EC" id="3.4.16.4"/>
    </reaction>
</comment>
<feature type="domain" description="Penicillin-binding protein transpeptidase" evidence="18">
    <location>
        <begin position="421"/>
        <end position="666"/>
    </location>
</feature>
<evidence type="ECO:0000256" key="8">
    <source>
        <dbReference type="ARBA" id="ARBA00022960"/>
    </source>
</evidence>
<dbReference type="GO" id="GO:0030288">
    <property type="term" value="C:outer membrane-bounded periplasmic space"/>
    <property type="evidence" value="ECO:0007669"/>
    <property type="project" value="TreeGrafter"/>
</dbReference>
<protein>
    <submittedName>
        <fullName evidence="20">Penicillin-binding protein</fullName>
    </submittedName>
</protein>
<dbReference type="PANTHER" id="PTHR32282">
    <property type="entry name" value="BINDING PROTEIN TRANSPEPTIDASE, PUTATIVE-RELATED"/>
    <property type="match status" value="1"/>
</dbReference>
<evidence type="ECO:0000256" key="12">
    <source>
        <dbReference type="ARBA" id="ARBA00023268"/>
    </source>
</evidence>
<dbReference type="SUPFAM" id="SSF53955">
    <property type="entry name" value="Lysozyme-like"/>
    <property type="match status" value="1"/>
</dbReference>
<evidence type="ECO:0000256" key="7">
    <source>
        <dbReference type="ARBA" id="ARBA00022801"/>
    </source>
</evidence>
<accession>A0A2W7MP58</accession>
<dbReference type="InterPro" id="IPR001460">
    <property type="entry name" value="PCN-bd_Tpept"/>
</dbReference>
<keyword evidence="11 17" id="KW-0472">Membrane</keyword>
<feature type="compositionally biased region" description="Pro residues" evidence="16">
    <location>
        <begin position="944"/>
        <end position="958"/>
    </location>
</feature>
<dbReference type="GO" id="GO:0008360">
    <property type="term" value="P:regulation of cell shape"/>
    <property type="evidence" value="ECO:0007669"/>
    <property type="project" value="UniProtKB-KW"/>
</dbReference>
<dbReference type="InterPro" id="IPR023346">
    <property type="entry name" value="Lysozyme-like_dom_sf"/>
</dbReference>
<dbReference type="EMBL" id="QKZI01000001">
    <property type="protein sequence ID" value="PZX06934.1"/>
    <property type="molecule type" value="Genomic_DNA"/>
</dbReference>
<evidence type="ECO:0000256" key="6">
    <source>
        <dbReference type="ARBA" id="ARBA00022692"/>
    </source>
</evidence>
<dbReference type="OrthoDB" id="9766909at2"/>
<dbReference type="GO" id="GO:0071555">
    <property type="term" value="P:cell wall organization"/>
    <property type="evidence" value="ECO:0007669"/>
    <property type="project" value="UniProtKB-KW"/>
</dbReference>
<dbReference type="GO" id="GO:0008658">
    <property type="term" value="F:penicillin binding"/>
    <property type="evidence" value="ECO:0007669"/>
    <property type="project" value="InterPro"/>
</dbReference>
<dbReference type="Gene3D" id="3.40.710.10">
    <property type="entry name" value="DD-peptidase/beta-lactamase superfamily"/>
    <property type="match status" value="1"/>
</dbReference>
<keyword evidence="8" id="KW-0133">Cell shape</keyword>
<dbReference type="InterPro" id="IPR050396">
    <property type="entry name" value="Glycosyltr_51/Transpeptidase"/>
</dbReference>
<evidence type="ECO:0000256" key="1">
    <source>
        <dbReference type="ARBA" id="ARBA00022475"/>
    </source>
</evidence>
<organism evidence="20 21">
    <name type="scientific">Psychrobacillus insolitus</name>
    <dbReference type="NCBI Taxonomy" id="1461"/>
    <lineage>
        <taxon>Bacteria</taxon>
        <taxon>Bacillati</taxon>
        <taxon>Bacillota</taxon>
        <taxon>Bacilli</taxon>
        <taxon>Bacillales</taxon>
        <taxon>Bacillaceae</taxon>
        <taxon>Psychrobacillus</taxon>
    </lineage>
</organism>
<dbReference type="Gene3D" id="2.60.40.10">
    <property type="entry name" value="Immunoglobulins"/>
    <property type="match status" value="1"/>
</dbReference>